<dbReference type="Gene3D" id="1.20.5.1200">
    <property type="entry name" value="Alpha-tocopherol transfer"/>
    <property type="match status" value="1"/>
</dbReference>
<dbReference type="PANTHER" id="PTHR10174">
    <property type="entry name" value="ALPHA-TOCOPHEROL TRANSFER PROTEIN-RELATED"/>
    <property type="match status" value="1"/>
</dbReference>
<dbReference type="GO" id="GO:0009636">
    <property type="term" value="P:response to toxic substance"/>
    <property type="evidence" value="ECO:0007669"/>
    <property type="project" value="Ensembl"/>
</dbReference>
<dbReference type="KEGG" id="ptex:113440011"/>
<dbReference type="CTD" id="7274"/>
<dbReference type="GO" id="GO:0005546">
    <property type="term" value="F:phosphatidylinositol-4,5-bisphosphate binding"/>
    <property type="evidence" value="ECO:0007669"/>
    <property type="project" value="Ensembl"/>
</dbReference>
<dbReference type="GO" id="GO:0043325">
    <property type="term" value="F:phosphatidylinositol-3,4-bisphosphate binding"/>
    <property type="evidence" value="ECO:0007669"/>
    <property type="project" value="Ensembl"/>
</dbReference>
<dbReference type="SMART" id="SM00516">
    <property type="entry name" value="SEC14"/>
    <property type="match status" value="1"/>
</dbReference>
<keyword evidence="3" id="KW-1185">Reference proteome</keyword>
<dbReference type="GO" id="GO:0005770">
    <property type="term" value="C:late endosome"/>
    <property type="evidence" value="ECO:0007669"/>
    <property type="project" value="TreeGrafter"/>
</dbReference>
<dbReference type="PANTHER" id="PTHR10174:SF225">
    <property type="entry name" value="ALPHA-TOCOPHEROL TRANSFER PROTEIN"/>
    <property type="match status" value="1"/>
</dbReference>
<evidence type="ECO:0000313" key="3">
    <source>
        <dbReference type="Proteomes" id="UP000472273"/>
    </source>
</evidence>
<dbReference type="InterPro" id="IPR036273">
    <property type="entry name" value="CRAL/TRIO_N_dom_sf"/>
</dbReference>
<proteinExistence type="predicted"/>
<protein>
    <submittedName>
        <fullName evidence="2">Alpha tocopherol transfer protein</fullName>
    </submittedName>
</protein>
<dbReference type="AlphaFoldDB" id="A0A670Y9W6"/>
<dbReference type="GO" id="GO:0090212">
    <property type="term" value="P:negative regulation of establishment of blood-brain barrier"/>
    <property type="evidence" value="ECO:0007669"/>
    <property type="project" value="Ensembl"/>
</dbReference>
<dbReference type="GO" id="GO:0051180">
    <property type="term" value="P:vitamin transport"/>
    <property type="evidence" value="ECO:0007669"/>
    <property type="project" value="Ensembl"/>
</dbReference>
<evidence type="ECO:0000259" key="1">
    <source>
        <dbReference type="PROSITE" id="PS50191"/>
    </source>
</evidence>
<dbReference type="InterPro" id="IPR036865">
    <property type="entry name" value="CRAL-TRIO_dom_sf"/>
</dbReference>
<sequence>MDQDPPNSPPVNFNELPDDSPHVRAAIAALRCRAVEENLEVRQSDLSDARLIQFLRCRDFDSNLAWKVFKNYHKWKKEYPEITGNLHPPSVLSLLQTRYVGLLKERDPCGSRVVFYRIAQWDPKIFTAYDLFRVSIMVSELVIREPDTQRNGVKTIFDLQGWKFAHAFQITPAVIRKIAFVLTDGFPVKVRGIHLIREPLIFYHVFNLIKHFLSEKVKARIHLHGNNFTHGLQKHFPVSLLPEEYNGEAGPFEEFSKNLIDLLMESTDYLQSISLPA</sequence>
<dbReference type="Proteomes" id="UP000472273">
    <property type="component" value="Unplaced"/>
</dbReference>
<dbReference type="OrthoDB" id="440711at2759"/>
<reference evidence="2" key="1">
    <citation type="submission" date="2025-08" db="UniProtKB">
        <authorList>
            <consortium name="Ensembl"/>
        </authorList>
    </citation>
    <scope>IDENTIFICATION</scope>
</reference>
<dbReference type="InterPro" id="IPR001251">
    <property type="entry name" value="CRAL-TRIO_dom"/>
</dbReference>
<dbReference type="Pfam" id="PF00650">
    <property type="entry name" value="CRAL_TRIO"/>
    <property type="match status" value="1"/>
</dbReference>
<dbReference type="Gene3D" id="1.10.8.20">
    <property type="entry name" value="N-terminal domain of phosphatidylinositol transfer protein sec14p"/>
    <property type="match status" value="1"/>
</dbReference>
<evidence type="ECO:0000313" key="2">
    <source>
        <dbReference type="Ensembl" id="ENSPTXP00000005430.1"/>
    </source>
</evidence>
<dbReference type="OMA" id="KQRVYMH"/>
<dbReference type="Ensembl" id="ENSPTXT00000005603.1">
    <property type="protein sequence ID" value="ENSPTXP00000005430.1"/>
    <property type="gene ID" value="ENSPTXG00000003959.1"/>
</dbReference>
<dbReference type="GO" id="GO:1900223">
    <property type="term" value="P:positive regulation of amyloid-beta clearance"/>
    <property type="evidence" value="ECO:0007669"/>
    <property type="project" value="Ensembl"/>
</dbReference>
<dbReference type="GO" id="GO:0042360">
    <property type="term" value="P:vitamin E metabolic process"/>
    <property type="evidence" value="ECO:0007669"/>
    <property type="project" value="Ensembl"/>
</dbReference>
<dbReference type="PROSITE" id="PS50191">
    <property type="entry name" value="CRAL_TRIO"/>
    <property type="match status" value="1"/>
</dbReference>
<feature type="domain" description="CRAL-TRIO" evidence="1">
    <location>
        <begin position="87"/>
        <end position="253"/>
    </location>
</feature>
<dbReference type="FunFam" id="3.40.525.10:FF:000002">
    <property type="entry name" value="Alpha-tocopherol transfer protein-like"/>
    <property type="match status" value="1"/>
</dbReference>
<dbReference type="GO" id="GO:0120013">
    <property type="term" value="F:lipid transfer activity"/>
    <property type="evidence" value="ECO:0007669"/>
    <property type="project" value="Ensembl"/>
</dbReference>
<gene>
    <name evidence="2" type="primary">TTPA</name>
</gene>
<dbReference type="GO" id="GO:0008431">
    <property type="term" value="F:vitamin E binding"/>
    <property type="evidence" value="ECO:0007669"/>
    <property type="project" value="Ensembl"/>
</dbReference>
<organism evidence="2 3">
    <name type="scientific">Pseudonaja textilis</name>
    <name type="common">Eastern brown snake</name>
    <dbReference type="NCBI Taxonomy" id="8673"/>
    <lineage>
        <taxon>Eukaryota</taxon>
        <taxon>Metazoa</taxon>
        <taxon>Chordata</taxon>
        <taxon>Craniata</taxon>
        <taxon>Vertebrata</taxon>
        <taxon>Euteleostomi</taxon>
        <taxon>Lepidosauria</taxon>
        <taxon>Squamata</taxon>
        <taxon>Bifurcata</taxon>
        <taxon>Unidentata</taxon>
        <taxon>Episquamata</taxon>
        <taxon>Toxicofera</taxon>
        <taxon>Serpentes</taxon>
        <taxon>Colubroidea</taxon>
        <taxon>Elapidae</taxon>
        <taxon>Hydrophiinae</taxon>
        <taxon>Pseudonaja</taxon>
    </lineage>
</organism>
<dbReference type="CDD" id="cd00170">
    <property type="entry name" value="SEC14"/>
    <property type="match status" value="1"/>
</dbReference>
<dbReference type="GO" id="GO:0016020">
    <property type="term" value="C:membrane"/>
    <property type="evidence" value="ECO:0007669"/>
    <property type="project" value="TreeGrafter"/>
</dbReference>
<dbReference type="PRINTS" id="PR00180">
    <property type="entry name" value="CRETINALDHBP"/>
</dbReference>
<reference evidence="2" key="2">
    <citation type="submission" date="2025-09" db="UniProtKB">
        <authorList>
            <consortium name="Ensembl"/>
        </authorList>
    </citation>
    <scope>IDENTIFICATION</scope>
</reference>
<dbReference type="Gene3D" id="3.40.525.10">
    <property type="entry name" value="CRAL-TRIO lipid binding domain"/>
    <property type="match status" value="1"/>
</dbReference>
<accession>A0A670Y9W6</accession>
<dbReference type="RefSeq" id="XP_026561944.1">
    <property type="nucleotide sequence ID" value="XM_026706159.1"/>
</dbReference>
<dbReference type="SUPFAM" id="SSF52087">
    <property type="entry name" value="CRAL/TRIO domain"/>
    <property type="match status" value="1"/>
</dbReference>
<dbReference type="SUPFAM" id="SSF46938">
    <property type="entry name" value="CRAL/TRIO N-terminal domain"/>
    <property type="match status" value="1"/>
</dbReference>
<dbReference type="GeneID" id="113440011"/>
<name>A0A670Y9W6_PSETE</name>
<dbReference type="GeneTree" id="ENSGT00940000159203"/>